<dbReference type="KEGG" id="pca:Pcar_1889"/>
<evidence type="ECO:0000259" key="1">
    <source>
        <dbReference type="PROSITE" id="PS51352"/>
    </source>
</evidence>
<dbReference type="InterPro" id="IPR047262">
    <property type="entry name" value="PRX-like1"/>
</dbReference>
<dbReference type="STRING" id="338963.Pcar_1889"/>
<dbReference type="PROSITE" id="PS51352">
    <property type="entry name" value="THIOREDOXIN_2"/>
    <property type="match status" value="1"/>
</dbReference>
<sequence>MSLVYSQDMPIGSAMPAFRLKDPYGHLFGSDELFGRKGLLVVFSCNHCPYANAQWPRLVALAAEFKSRGIACVAINSNIHPDYPEDAPSAMKRKIAALQIDFPYLVDDTQQVARDFAAQCTPDPYLFDAAGFLVYHGRIDDNWKDEGKVTRHNLRDAMEALVHGAPCLEVQSPSMGCSIKWRH</sequence>
<dbReference type="CDD" id="cd02969">
    <property type="entry name" value="PRX_like1"/>
    <property type="match status" value="1"/>
</dbReference>
<organism evidence="2 3">
    <name type="scientific">Syntrophotalea carbinolica (strain DSM 2380 / NBRC 103641 / GraBd1)</name>
    <name type="common">Pelobacter carbinolicus</name>
    <dbReference type="NCBI Taxonomy" id="338963"/>
    <lineage>
        <taxon>Bacteria</taxon>
        <taxon>Pseudomonadati</taxon>
        <taxon>Thermodesulfobacteriota</taxon>
        <taxon>Desulfuromonadia</taxon>
        <taxon>Desulfuromonadales</taxon>
        <taxon>Syntrophotaleaceae</taxon>
        <taxon>Syntrophotalea</taxon>
    </lineage>
</organism>
<dbReference type="Gene3D" id="3.40.30.10">
    <property type="entry name" value="Glutaredoxin"/>
    <property type="match status" value="1"/>
</dbReference>
<dbReference type="RefSeq" id="WP_011341634.1">
    <property type="nucleotide sequence ID" value="NC_007498.2"/>
</dbReference>
<feature type="domain" description="Thioredoxin" evidence="1">
    <location>
        <begin position="9"/>
        <end position="163"/>
    </location>
</feature>
<dbReference type="EMBL" id="CP000142">
    <property type="protein sequence ID" value="ABA89130.1"/>
    <property type="molecule type" value="Genomic_DNA"/>
</dbReference>
<dbReference type="InterPro" id="IPR036249">
    <property type="entry name" value="Thioredoxin-like_sf"/>
</dbReference>
<gene>
    <name evidence="2" type="ordered locus">Pcar_1889</name>
</gene>
<dbReference type="SUPFAM" id="SSF52833">
    <property type="entry name" value="Thioredoxin-like"/>
    <property type="match status" value="1"/>
</dbReference>
<name>Q3A3C7_SYNC1</name>
<dbReference type="Pfam" id="PF00578">
    <property type="entry name" value="AhpC-TSA"/>
    <property type="match status" value="1"/>
</dbReference>
<dbReference type="AlphaFoldDB" id="Q3A3C7"/>
<dbReference type="GO" id="GO:0016491">
    <property type="term" value="F:oxidoreductase activity"/>
    <property type="evidence" value="ECO:0007669"/>
    <property type="project" value="InterPro"/>
</dbReference>
<dbReference type="GO" id="GO:0016209">
    <property type="term" value="F:antioxidant activity"/>
    <property type="evidence" value="ECO:0007669"/>
    <property type="project" value="InterPro"/>
</dbReference>
<dbReference type="OrthoDB" id="9809746at2"/>
<dbReference type="eggNOG" id="COG0526">
    <property type="taxonomic scope" value="Bacteria"/>
</dbReference>
<dbReference type="PANTHER" id="PTHR43640:SF1">
    <property type="entry name" value="THIOREDOXIN-DEPENDENT PEROXIREDOXIN"/>
    <property type="match status" value="1"/>
</dbReference>
<dbReference type="Proteomes" id="UP000002534">
    <property type="component" value="Chromosome"/>
</dbReference>
<protein>
    <submittedName>
        <fullName evidence="2">Peroxiredoxin-like family 1 protein</fullName>
    </submittedName>
</protein>
<reference evidence="3" key="1">
    <citation type="submission" date="2005-10" db="EMBL/GenBank/DDBJ databases">
        <title>Complete sequence of Pelobacter carbinolicus DSM 2380.</title>
        <authorList>
            <person name="Copeland A."/>
            <person name="Lucas S."/>
            <person name="Lapidus A."/>
            <person name="Barry K."/>
            <person name="Detter J.C."/>
            <person name="Glavina T."/>
            <person name="Hammon N."/>
            <person name="Israni S."/>
            <person name="Pitluck S."/>
            <person name="Chertkov O."/>
            <person name="Schmutz J."/>
            <person name="Larimer F."/>
            <person name="Land M."/>
            <person name="Kyrpides N."/>
            <person name="Ivanova N."/>
            <person name="Richardson P."/>
        </authorList>
    </citation>
    <scope>NUCLEOTIDE SEQUENCE [LARGE SCALE GENOMIC DNA]</scope>
    <source>
        <strain evidence="3">DSM 2380 / NBRC 103641 / GraBd1</strain>
    </source>
</reference>
<proteinExistence type="predicted"/>
<keyword evidence="3" id="KW-1185">Reference proteome</keyword>
<reference evidence="2 3" key="2">
    <citation type="journal article" date="2012" name="BMC Genomics">
        <title>The genome of Pelobacter carbinolicus reveals surprising metabolic capabilities and physiological features.</title>
        <authorList>
            <person name="Aklujkar M."/>
            <person name="Haveman S.A."/>
            <person name="Didonato R.Jr."/>
            <person name="Chertkov O."/>
            <person name="Han C.S."/>
            <person name="Land M.L."/>
            <person name="Brown P."/>
            <person name="Lovley D.R."/>
        </authorList>
    </citation>
    <scope>NUCLEOTIDE SEQUENCE [LARGE SCALE GENOMIC DNA]</scope>
    <source>
        <strain evidence="3">DSM 2380 / NBRC 103641 / GraBd1</strain>
    </source>
</reference>
<dbReference type="HOGENOM" id="CLU_076204_1_0_7"/>
<accession>Q3A3C7</accession>
<dbReference type="InterPro" id="IPR000866">
    <property type="entry name" value="AhpC/TSA"/>
</dbReference>
<dbReference type="InterPro" id="IPR013766">
    <property type="entry name" value="Thioredoxin_domain"/>
</dbReference>
<evidence type="ECO:0000313" key="2">
    <source>
        <dbReference type="EMBL" id="ABA89130.1"/>
    </source>
</evidence>
<evidence type="ECO:0000313" key="3">
    <source>
        <dbReference type="Proteomes" id="UP000002534"/>
    </source>
</evidence>
<dbReference type="PANTHER" id="PTHR43640">
    <property type="entry name" value="OS07G0260300 PROTEIN"/>
    <property type="match status" value="1"/>
</dbReference>